<comment type="caution">
    <text evidence="3">The sequence shown here is derived from an EMBL/GenBank/DDBJ whole genome shotgun (WGS) entry which is preliminary data.</text>
</comment>
<gene>
    <name evidence="3" type="ORF">PCC6912_33470</name>
</gene>
<reference evidence="3 4" key="1">
    <citation type="journal article" date="2019" name="Genome Biol. Evol.">
        <title>Day and night: Metabolic profiles and evolutionary relationships of six axenic non-marine cyanobacteria.</title>
        <authorList>
            <person name="Will S.E."/>
            <person name="Henke P."/>
            <person name="Boedeker C."/>
            <person name="Huang S."/>
            <person name="Brinkmann H."/>
            <person name="Rohde M."/>
            <person name="Jarek M."/>
            <person name="Friedl T."/>
            <person name="Seufert S."/>
            <person name="Schumacher M."/>
            <person name="Overmann J."/>
            <person name="Neumann-Schaal M."/>
            <person name="Petersen J."/>
        </authorList>
    </citation>
    <scope>NUCLEOTIDE SEQUENCE [LARGE SCALE GENOMIC DNA]</scope>
    <source>
        <strain evidence="3 4">PCC 6912</strain>
    </source>
</reference>
<dbReference type="STRING" id="211165.GCA_000317285_06687"/>
<protein>
    <submittedName>
        <fullName evidence="3">Transcriptional regulator</fullName>
    </submittedName>
</protein>
<dbReference type="InterPro" id="IPR025714">
    <property type="entry name" value="Methyltranfer_dom"/>
</dbReference>
<evidence type="ECO:0000259" key="2">
    <source>
        <dbReference type="Pfam" id="PF21320"/>
    </source>
</evidence>
<dbReference type="Gene3D" id="1.10.10.10">
    <property type="entry name" value="Winged helix-like DNA-binding domain superfamily/Winged helix DNA-binding domain"/>
    <property type="match status" value="1"/>
</dbReference>
<dbReference type="AlphaFoldDB" id="A0A3S0XW81"/>
<dbReference type="InterPro" id="IPR036388">
    <property type="entry name" value="WH-like_DNA-bd_sf"/>
</dbReference>
<dbReference type="Proteomes" id="UP000268857">
    <property type="component" value="Unassembled WGS sequence"/>
</dbReference>
<dbReference type="Gene3D" id="3.40.50.150">
    <property type="entry name" value="Vaccinia Virus protein VP39"/>
    <property type="match status" value="1"/>
</dbReference>
<keyword evidence="4" id="KW-1185">Reference proteome</keyword>
<dbReference type="Pfam" id="PF13847">
    <property type="entry name" value="Methyltransf_31"/>
    <property type="match status" value="1"/>
</dbReference>
<name>A0A3S0XW81_CHLFR</name>
<dbReference type="SUPFAM" id="SSF53335">
    <property type="entry name" value="S-adenosyl-L-methionine-dependent methyltransferases"/>
    <property type="match status" value="1"/>
</dbReference>
<feature type="domain" description="Methyltransferase" evidence="1">
    <location>
        <begin position="178"/>
        <end position="337"/>
    </location>
</feature>
<proteinExistence type="predicted"/>
<dbReference type="PANTHER" id="PTHR45128:SF1">
    <property type="entry name" value="S-ADENOSYLMETHIONINE-DEPENDENT METHYLTRANSFERASE RV2258C"/>
    <property type="match status" value="1"/>
</dbReference>
<dbReference type="InterPro" id="IPR048711">
    <property type="entry name" value="WHD_Rv2258c"/>
</dbReference>
<dbReference type="PANTHER" id="PTHR45128">
    <property type="entry name" value="METHYLTRANSFERASE TYPE 11"/>
    <property type="match status" value="1"/>
</dbReference>
<dbReference type="OrthoDB" id="9772751at2"/>
<dbReference type="RefSeq" id="WP_016876135.1">
    <property type="nucleotide sequence ID" value="NZ_AJLN01000153.1"/>
</dbReference>
<organism evidence="3 4">
    <name type="scientific">Chlorogloeopsis fritschii PCC 6912</name>
    <dbReference type="NCBI Taxonomy" id="211165"/>
    <lineage>
        <taxon>Bacteria</taxon>
        <taxon>Bacillati</taxon>
        <taxon>Cyanobacteriota</taxon>
        <taxon>Cyanophyceae</taxon>
        <taxon>Nostocales</taxon>
        <taxon>Chlorogloeopsidaceae</taxon>
        <taxon>Chlorogloeopsis</taxon>
    </lineage>
</organism>
<dbReference type="CDD" id="cd02440">
    <property type="entry name" value="AdoMet_MTases"/>
    <property type="match status" value="1"/>
</dbReference>
<dbReference type="Pfam" id="PF21320">
    <property type="entry name" value="WHD_Rv2258c"/>
    <property type="match status" value="1"/>
</dbReference>
<dbReference type="EMBL" id="RSCJ01000013">
    <property type="protein sequence ID" value="RUR79173.1"/>
    <property type="molecule type" value="Genomic_DNA"/>
</dbReference>
<evidence type="ECO:0000259" key="1">
    <source>
        <dbReference type="Pfam" id="PF13847"/>
    </source>
</evidence>
<feature type="domain" description="S-adenosylmethionine-dependent methyltransferase Rv2258c-like winged HTH" evidence="2">
    <location>
        <begin position="29"/>
        <end position="103"/>
    </location>
</feature>
<accession>A0A3S0XW81</accession>
<sequence>MTAELLEQTVDRSKAEAFAERLLNIFNSGALSLMISIGHRTKLFDILAELPAATSQQIADIAGLNERYTREWLNAMVVGHIVNYNPTDKTYKLPVEYAAFVTRAASPDNMAVFAQYISELASVEDQIVECFYKGGGVPYSKFKRFHEVMAEDSGQTIVAVLEDSILPLVPGLSEKLQRGIDVLDVGCGSGRALNKLAWLFPNSRFTGYDFSIEAIATATTEAQQQNLTNVQFEVKDTTRLDEVEKYDLVFTFDAVHDQARPDWVLRNIYNALRADGVYLMQDIHASTEVSGNLDHPVAPLLYTVSCMHCMTVSLAEGGLGLGTMWGQEKALELLKEAGFSQIEIKQLSHDFMNDYYIIKK</sequence>
<dbReference type="InterPro" id="IPR053173">
    <property type="entry name" value="SAM-binding_MTase"/>
</dbReference>
<evidence type="ECO:0000313" key="4">
    <source>
        <dbReference type="Proteomes" id="UP000268857"/>
    </source>
</evidence>
<evidence type="ECO:0000313" key="3">
    <source>
        <dbReference type="EMBL" id="RUR79173.1"/>
    </source>
</evidence>
<dbReference type="InterPro" id="IPR029063">
    <property type="entry name" value="SAM-dependent_MTases_sf"/>
</dbReference>